<name>A0A1I0TRT9_9NOCA</name>
<dbReference type="CDD" id="cd01948">
    <property type="entry name" value="EAL"/>
    <property type="match status" value="1"/>
</dbReference>
<dbReference type="InterPro" id="IPR001633">
    <property type="entry name" value="EAL_dom"/>
</dbReference>
<evidence type="ECO:0000313" key="2">
    <source>
        <dbReference type="EMBL" id="SFA54468.1"/>
    </source>
</evidence>
<dbReference type="SUPFAM" id="SSF141868">
    <property type="entry name" value="EAL domain-like"/>
    <property type="match status" value="1"/>
</dbReference>
<sequence length="421" mass="45432">MFRTAQRRRSESARNYVDFSVEDPSLDTLLSLAATTLGFATAMVNIIDEDRQYTVAKHGDRGPTVMPRDDATCALVVDAGRPVAISDSRREARSTDPLVAAAAANLVRLEYRSYVAVPLVGREGLVIGTLCVVDTEPHPAGDYVLSTLSDFARLVESHLDAIRGHGRSTWAPRGPGAVLGEGEIVPWFQPIVDLDSGDVVAFEALARLLRPTRTGVDVVPPEDFFSAVADTDLEIDVDHTVLAGALAAFAEWLTDVPTLDLHVNLCARHLGVARSVEQLDEIVAASAVPPQRVVFELTETRSYTDSPRAVAFVRDLRLRGYRVVLDDLGTGHSSLERLMELPVDGFKVDKALSHRMGSPDGDTLVGALTGFASVTERSVVVEGIETEEQARSARHNGCTLVQGFLYSRAVPAADVRALGLV</sequence>
<feature type="domain" description="EAL" evidence="1">
    <location>
        <begin position="167"/>
        <end position="421"/>
    </location>
</feature>
<protein>
    <submittedName>
        <fullName evidence="2">EAL domain, c-di-GMP-specific phosphodiesterase class I (Or its enzymatically inactive variant)</fullName>
    </submittedName>
</protein>
<dbReference type="GeneID" id="85486296"/>
<dbReference type="Gene3D" id="3.20.20.450">
    <property type="entry name" value="EAL domain"/>
    <property type="match status" value="1"/>
</dbReference>
<dbReference type="RefSeq" id="WP_068365549.1">
    <property type="nucleotide sequence ID" value="NZ_FOJN01000009.1"/>
</dbReference>
<dbReference type="GO" id="GO:0071111">
    <property type="term" value="F:cyclic-guanylate-specific phosphodiesterase activity"/>
    <property type="evidence" value="ECO:0007669"/>
    <property type="project" value="InterPro"/>
</dbReference>
<evidence type="ECO:0000259" key="1">
    <source>
        <dbReference type="PROSITE" id="PS50883"/>
    </source>
</evidence>
<gene>
    <name evidence="2" type="ORF">SAMN05444374_10927</name>
</gene>
<dbReference type="InterPro" id="IPR003018">
    <property type="entry name" value="GAF"/>
</dbReference>
<dbReference type="OrthoDB" id="23692at2"/>
<organism evidence="2 3">
    <name type="scientific">Rhodococcoides kroppenstedtii</name>
    <dbReference type="NCBI Taxonomy" id="293050"/>
    <lineage>
        <taxon>Bacteria</taxon>
        <taxon>Bacillati</taxon>
        <taxon>Actinomycetota</taxon>
        <taxon>Actinomycetes</taxon>
        <taxon>Mycobacteriales</taxon>
        <taxon>Nocardiaceae</taxon>
        <taxon>Rhodococcoides</taxon>
    </lineage>
</organism>
<dbReference type="SMART" id="SM00052">
    <property type="entry name" value="EAL"/>
    <property type="match status" value="1"/>
</dbReference>
<dbReference type="AlphaFoldDB" id="A0A1I0TRT9"/>
<accession>A0A1I0TRT9</accession>
<dbReference type="Gene3D" id="3.30.450.40">
    <property type="match status" value="1"/>
</dbReference>
<dbReference type="InterPro" id="IPR029016">
    <property type="entry name" value="GAF-like_dom_sf"/>
</dbReference>
<dbReference type="Pfam" id="PF00563">
    <property type="entry name" value="EAL"/>
    <property type="match status" value="1"/>
</dbReference>
<dbReference type="Pfam" id="PF01590">
    <property type="entry name" value="GAF"/>
    <property type="match status" value="1"/>
</dbReference>
<dbReference type="InterPro" id="IPR050706">
    <property type="entry name" value="Cyclic-di-GMP_PDE-like"/>
</dbReference>
<dbReference type="PANTHER" id="PTHR33121:SF70">
    <property type="entry name" value="SIGNALING PROTEIN YKOW"/>
    <property type="match status" value="1"/>
</dbReference>
<dbReference type="SUPFAM" id="SSF55781">
    <property type="entry name" value="GAF domain-like"/>
    <property type="match status" value="1"/>
</dbReference>
<dbReference type="PANTHER" id="PTHR33121">
    <property type="entry name" value="CYCLIC DI-GMP PHOSPHODIESTERASE PDEF"/>
    <property type="match status" value="1"/>
</dbReference>
<proteinExistence type="predicted"/>
<dbReference type="InterPro" id="IPR035919">
    <property type="entry name" value="EAL_sf"/>
</dbReference>
<dbReference type="PROSITE" id="PS50883">
    <property type="entry name" value="EAL"/>
    <property type="match status" value="1"/>
</dbReference>
<evidence type="ECO:0000313" key="3">
    <source>
        <dbReference type="Proteomes" id="UP000182054"/>
    </source>
</evidence>
<dbReference type="EMBL" id="FOJN01000009">
    <property type="protein sequence ID" value="SFA54468.1"/>
    <property type="molecule type" value="Genomic_DNA"/>
</dbReference>
<dbReference type="Proteomes" id="UP000182054">
    <property type="component" value="Unassembled WGS sequence"/>
</dbReference>
<reference evidence="2 3" key="1">
    <citation type="submission" date="2016-10" db="EMBL/GenBank/DDBJ databases">
        <authorList>
            <person name="de Groot N.N."/>
        </authorList>
    </citation>
    <scope>NUCLEOTIDE SEQUENCE [LARGE SCALE GENOMIC DNA]</scope>
    <source>
        <strain evidence="2 3">DSM 44908</strain>
    </source>
</reference>